<reference evidence="3" key="2">
    <citation type="journal article" date="2021" name="PeerJ">
        <title>Extensive microbial diversity within the chicken gut microbiome revealed by metagenomics and culture.</title>
        <authorList>
            <person name="Gilroy R."/>
            <person name="Ravi A."/>
            <person name="Getino M."/>
            <person name="Pursley I."/>
            <person name="Horton D.L."/>
            <person name="Alikhan N.F."/>
            <person name="Baker D."/>
            <person name="Gharbi K."/>
            <person name="Hall N."/>
            <person name="Watson M."/>
            <person name="Adriaenssens E.M."/>
            <person name="Foster-Nyarko E."/>
            <person name="Jarju S."/>
            <person name="Secka A."/>
            <person name="Antonio M."/>
            <person name="Oren A."/>
            <person name="Chaudhuri R.R."/>
            <person name="La Ragione R."/>
            <person name="Hildebrand F."/>
            <person name="Pallen M.J."/>
        </authorList>
    </citation>
    <scope>NUCLEOTIDE SEQUENCE</scope>
    <source>
        <strain evidence="3">CHK190-19873</strain>
    </source>
</reference>
<sequence>MKNKYLALAFGLALCSAFSSAAVQAQEQETQTESVQETEVSDEEEHAAEEESVISEEAEEQEFVYGEVTAVGESGITIEQGTLNQGGENGQEPPESEEGEHAESEDFETEEAPSMLTLTGETVEITVTEDTVLTRQRMGGGASNPGNGNEPEPGGEDSEIESLESEMTEGADTAEDGTEEETGGLSTEILPKPEENSDGQPPELPENGGAEESEEIHLEDISQGDTVRITFAEDGSAASVTVITMGGQGGFDSPGSREEGQAGGPDGAGGGPGGADAEDVTYTAAAEYTESTEVSGESIDSSGTDENAVLVSNSASVLLEDMEIVRESSDSAGGDASSFYGVGAAVLAMDDGTALLDGGTVTTNAAGGAGLFAYGSGTIYARDLGISTAQDTSGGIHVAGGGTLYAWDLTVNTDGESSAAIRSDRGSGTMVVDGGSYTSNGVGSPAVYSTADITVNGAELTANGSEAVCIEGLNSVFLFDCDLTGNMSDQEQNDCTWNIILYQSMSGDSTVGNSTFQASGGTITAKNGGMFYTTNTESTITLSDVEFVYADENDFFLRCTGNENTRGWGSAGSNGADCLFTAVNQEMEGNVIWDSISCLDFYITDGSALTGAVLNDETFAGEGGDGYCSLYIDADSQWTVTGDSTLTSLFCEGAVLDETGNTVTIQGIDGTVYVEGSSEYTVTVENYQEGADLSGASSLETWEEREAEKPEEFL</sequence>
<feature type="chain" id="PRO_5038723300" evidence="2">
    <location>
        <begin position="22"/>
        <end position="714"/>
    </location>
</feature>
<dbReference type="SUPFAM" id="SSF51126">
    <property type="entry name" value="Pectin lyase-like"/>
    <property type="match status" value="1"/>
</dbReference>
<evidence type="ECO:0000256" key="2">
    <source>
        <dbReference type="SAM" id="SignalP"/>
    </source>
</evidence>
<feature type="compositionally biased region" description="Acidic residues" evidence="1">
    <location>
        <begin position="153"/>
        <end position="182"/>
    </location>
</feature>
<gene>
    <name evidence="3" type="ORF">IAB44_02915</name>
</gene>
<protein>
    <submittedName>
        <fullName evidence="3">Uncharacterized protein</fullName>
    </submittedName>
</protein>
<feature type="region of interest" description="Disordered" evidence="1">
    <location>
        <begin position="695"/>
        <end position="714"/>
    </location>
</feature>
<feature type="region of interest" description="Disordered" evidence="1">
    <location>
        <begin position="26"/>
        <end position="224"/>
    </location>
</feature>
<feature type="compositionally biased region" description="Basic and acidic residues" evidence="1">
    <location>
        <begin position="702"/>
        <end position="714"/>
    </location>
</feature>
<dbReference type="Gene3D" id="2.160.20.20">
    <property type="match status" value="1"/>
</dbReference>
<feature type="compositionally biased region" description="Low complexity" evidence="1">
    <location>
        <begin position="116"/>
        <end position="134"/>
    </location>
</feature>
<evidence type="ECO:0000256" key="1">
    <source>
        <dbReference type="SAM" id="MobiDB-lite"/>
    </source>
</evidence>
<feature type="compositionally biased region" description="Low complexity" evidence="1">
    <location>
        <begin position="26"/>
        <end position="38"/>
    </location>
</feature>
<comment type="caution">
    <text evidence="3">The sequence shown here is derived from an EMBL/GenBank/DDBJ whole genome shotgun (WGS) entry which is preliminary data.</text>
</comment>
<dbReference type="InterPro" id="IPR011050">
    <property type="entry name" value="Pectin_lyase_fold/virulence"/>
</dbReference>
<feature type="region of interest" description="Disordered" evidence="1">
    <location>
        <begin position="244"/>
        <end position="278"/>
    </location>
</feature>
<reference evidence="3" key="1">
    <citation type="submission" date="2020-10" db="EMBL/GenBank/DDBJ databases">
        <authorList>
            <person name="Gilroy R."/>
        </authorList>
    </citation>
    <scope>NUCLEOTIDE SEQUENCE</scope>
    <source>
        <strain evidence="3">CHK190-19873</strain>
    </source>
</reference>
<dbReference type="AlphaFoldDB" id="A0A9D1ER35"/>
<accession>A0A9D1ER35</accession>
<feature type="signal peptide" evidence="2">
    <location>
        <begin position="1"/>
        <end position="21"/>
    </location>
</feature>
<dbReference type="EMBL" id="DVIQ01000019">
    <property type="protein sequence ID" value="HIS30487.1"/>
    <property type="molecule type" value="Genomic_DNA"/>
</dbReference>
<dbReference type="Proteomes" id="UP000823935">
    <property type="component" value="Unassembled WGS sequence"/>
</dbReference>
<feature type="compositionally biased region" description="Acidic residues" evidence="1">
    <location>
        <begin position="39"/>
        <end position="62"/>
    </location>
</feature>
<evidence type="ECO:0000313" key="4">
    <source>
        <dbReference type="Proteomes" id="UP000823935"/>
    </source>
</evidence>
<feature type="compositionally biased region" description="Gly residues" evidence="1">
    <location>
        <begin position="261"/>
        <end position="274"/>
    </location>
</feature>
<name>A0A9D1ER35_9FIRM</name>
<keyword evidence="2" id="KW-0732">Signal</keyword>
<organism evidence="3 4">
    <name type="scientific">Candidatus Limivivens intestinipullorum</name>
    <dbReference type="NCBI Taxonomy" id="2840858"/>
    <lineage>
        <taxon>Bacteria</taxon>
        <taxon>Bacillati</taxon>
        <taxon>Bacillota</taxon>
        <taxon>Clostridia</taxon>
        <taxon>Lachnospirales</taxon>
        <taxon>Lachnospiraceae</taxon>
        <taxon>Lachnospiraceae incertae sedis</taxon>
        <taxon>Candidatus Limivivens</taxon>
    </lineage>
</organism>
<dbReference type="InterPro" id="IPR012332">
    <property type="entry name" value="Autotransporter_pectin_lyase_C"/>
</dbReference>
<proteinExistence type="predicted"/>
<evidence type="ECO:0000313" key="3">
    <source>
        <dbReference type="EMBL" id="HIS30487.1"/>
    </source>
</evidence>